<feature type="chain" id="PRO_5046850359" description="ZP domain-containing protein" evidence="3">
    <location>
        <begin position="19"/>
        <end position="429"/>
    </location>
</feature>
<dbReference type="PROSITE" id="PS51034">
    <property type="entry name" value="ZP_2"/>
    <property type="match status" value="1"/>
</dbReference>
<keyword evidence="2" id="KW-1015">Disulfide bond</keyword>
<evidence type="ECO:0000256" key="3">
    <source>
        <dbReference type="SAM" id="SignalP"/>
    </source>
</evidence>
<keyword evidence="1 3" id="KW-0732">Signal</keyword>
<evidence type="ECO:0000259" key="4">
    <source>
        <dbReference type="PROSITE" id="PS51034"/>
    </source>
</evidence>
<comment type="caution">
    <text evidence="5">The sequence shown here is derived from an EMBL/GenBank/DDBJ whole genome shotgun (WGS) entry which is preliminary data.</text>
</comment>
<dbReference type="InterPro" id="IPR042235">
    <property type="entry name" value="ZP-C_dom"/>
</dbReference>
<dbReference type="SMART" id="SM00241">
    <property type="entry name" value="ZP"/>
    <property type="match status" value="1"/>
</dbReference>
<reference evidence="5" key="1">
    <citation type="submission" date="2023-07" db="EMBL/GenBank/DDBJ databases">
        <authorList>
            <person name="Stuckert A."/>
        </authorList>
    </citation>
    <scope>NUCLEOTIDE SEQUENCE</scope>
</reference>
<dbReference type="PANTHER" id="PTHR14002">
    <property type="entry name" value="ENDOGLIN/TGF-BETA RECEPTOR TYPE III"/>
    <property type="match status" value="1"/>
</dbReference>
<feature type="signal peptide" evidence="3">
    <location>
        <begin position="1"/>
        <end position="18"/>
    </location>
</feature>
<accession>A0ABN9LS43</accession>
<evidence type="ECO:0000313" key="5">
    <source>
        <dbReference type="EMBL" id="CAJ0946107.1"/>
    </source>
</evidence>
<dbReference type="InterPro" id="IPR055355">
    <property type="entry name" value="ZP-C"/>
</dbReference>
<sequence>MKLLLFFALCSLLKYADAQCYSGASPILCSDASCGGSCTSDNGCYCNDGIDECVPDSGLCPMEDNSCCAALSKWYWDGTLHCCTETVECSPSCYSDEVCNKESAVCNCNASTYAGNTPQDLAPTVSCDGGVMIASVSQCKLEEIGYDYESFHLIDSSAACTFTYNDTIKNLRERSIQVKAAIGWCGNINSRDSSKIYFTNTLHISPFSGPLITKNPIVFNFTCIYNLTMQTSLNFSLNPILSSVVIPSPGAGLGYFTVTMSAYSDSQFTVPIESDQDIYVGSDIYVGIFSEDLDADSFSLRLEKCYATPSQDLSTPNVQLISGGCAANNGVVTKVIKNGDGSEARFQTSAFLFTNYPEVYLFCEVAICNKSSSCGACTSGRSGKAAASGVGVTLSFQDKSYDPNGSGHHTVSPWTMLAASLLGLFVKIF</sequence>
<proteinExistence type="predicted"/>
<dbReference type="EMBL" id="CAUEEQ010024967">
    <property type="protein sequence ID" value="CAJ0946107.1"/>
    <property type="molecule type" value="Genomic_DNA"/>
</dbReference>
<dbReference type="PANTHER" id="PTHR14002:SF51">
    <property type="entry name" value="THYROID HORMONE DOWN-REGULATED PROTEIN (GENE 17)"/>
    <property type="match status" value="1"/>
</dbReference>
<evidence type="ECO:0000313" key="6">
    <source>
        <dbReference type="Proteomes" id="UP001176940"/>
    </source>
</evidence>
<dbReference type="Gene3D" id="2.60.40.4100">
    <property type="entry name" value="Zona pellucida, ZP-C domain"/>
    <property type="match status" value="1"/>
</dbReference>
<feature type="domain" description="ZP" evidence="4">
    <location>
        <begin position="126"/>
        <end position="384"/>
    </location>
</feature>
<keyword evidence="6" id="KW-1185">Reference proteome</keyword>
<dbReference type="InterPro" id="IPR001507">
    <property type="entry name" value="ZP_dom"/>
</dbReference>
<organism evidence="5 6">
    <name type="scientific">Ranitomeya imitator</name>
    <name type="common">mimic poison frog</name>
    <dbReference type="NCBI Taxonomy" id="111125"/>
    <lineage>
        <taxon>Eukaryota</taxon>
        <taxon>Metazoa</taxon>
        <taxon>Chordata</taxon>
        <taxon>Craniata</taxon>
        <taxon>Vertebrata</taxon>
        <taxon>Euteleostomi</taxon>
        <taxon>Amphibia</taxon>
        <taxon>Batrachia</taxon>
        <taxon>Anura</taxon>
        <taxon>Neobatrachia</taxon>
        <taxon>Hyloidea</taxon>
        <taxon>Dendrobatidae</taxon>
        <taxon>Dendrobatinae</taxon>
        <taxon>Ranitomeya</taxon>
    </lineage>
</organism>
<dbReference type="Pfam" id="PF00100">
    <property type="entry name" value="Zona_pellucida"/>
    <property type="match status" value="1"/>
</dbReference>
<dbReference type="Proteomes" id="UP001176940">
    <property type="component" value="Unassembled WGS sequence"/>
</dbReference>
<evidence type="ECO:0000256" key="2">
    <source>
        <dbReference type="ARBA" id="ARBA00023157"/>
    </source>
</evidence>
<name>A0ABN9LS43_9NEOB</name>
<protein>
    <recommendedName>
        <fullName evidence="4">ZP domain-containing protein</fullName>
    </recommendedName>
</protein>
<gene>
    <name evidence="5" type="ORF">RIMI_LOCUS11169312</name>
</gene>
<evidence type="ECO:0000256" key="1">
    <source>
        <dbReference type="ARBA" id="ARBA00022729"/>
    </source>
</evidence>